<dbReference type="PANTHER" id="PTHR48475">
    <property type="entry name" value="RIBONUCLEASE H"/>
    <property type="match status" value="1"/>
</dbReference>
<dbReference type="PROSITE" id="PS50878">
    <property type="entry name" value="RT_POL"/>
    <property type="match status" value="1"/>
</dbReference>
<dbReference type="InterPro" id="IPR043128">
    <property type="entry name" value="Rev_trsase/Diguanyl_cyclase"/>
</dbReference>
<evidence type="ECO:0000313" key="3">
    <source>
        <dbReference type="EMBL" id="SPD26903.1"/>
    </source>
</evidence>
<dbReference type="PANTHER" id="PTHR48475:SF2">
    <property type="entry name" value="RIBONUCLEASE H"/>
    <property type="match status" value="1"/>
</dbReference>
<dbReference type="GO" id="GO:0015074">
    <property type="term" value="P:DNA integration"/>
    <property type="evidence" value="ECO:0007669"/>
    <property type="project" value="InterPro"/>
</dbReference>
<dbReference type="Pfam" id="PF17919">
    <property type="entry name" value="RT_RNaseH_2"/>
    <property type="match status" value="1"/>
</dbReference>
<evidence type="ECO:0000259" key="1">
    <source>
        <dbReference type="PROSITE" id="PS50878"/>
    </source>
</evidence>
<dbReference type="Pfam" id="PF00078">
    <property type="entry name" value="RVT_1"/>
    <property type="match status" value="1"/>
</dbReference>
<protein>
    <recommendedName>
        <fullName evidence="4">Integrase catalytic domain-containing protein</fullName>
    </recommendedName>
</protein>
<dbReference type="InterPro" id="IPR041577">
    <property type="entry name" value="RT_RNaseH_2"/>
</dbReference>
<feature type="domain" description="Integrase catalytic" evidence="2">
    <location>
        <begin position="452"/>
        <end position="610"/>
    </location>
</feature>
<dbReference type="EMBL" id="OIVN01006171">
    <property type="protein sequence ID" value="SPD26903.1"/>
    <property type="molecule type" value="Genomic_DNA"/>
</dbReference>
<dbReference type="InterPro" id="IPR036397">
    <property type="entry name" value="RNaseH_sf"/>
</dbReference>
<accession>A0A2N9IRZ9</accession>
<dbReference type="CDD" id="cd01647">
    <property type="entry name" value="RT_LTR"/>
    <property type="match status" value="1"/>
</dbReference>
<evidence type="ECO:0008006" key="4">
    <source>
        <dbReference type="Google" id="ProtNLM"/>
    </source>
</evidence>
<proteinExistence type="predicted"/>
<dbReference type="SUPFAM" id="SSF56672">
    <property type="entry name" value="DNA/RNA polymerases"/>
    <property type="match status" value="1"/>
</dbReference>
<dbReference type="Pfam" id="PF17921">
    <property type="entry name" value="Integrase_H2C2"/>
    <property type="match status" value="1"/>
</dbReference>
<feature type="domain" description="Reverse transcriptase" evidence="1">
    <location>
        <begin position="1"/>
        <end position="96"/>
    </location>
</feature>
<dbReference type="InterPro" id="IPR001584">
    <property type="entry name" value="Integrase_cat-core"/>
</dbReference>
<organism evidence="3">
    <name type="scientific">Fagus sylvatica</name>
    <name type="common">Beechnut</name>
    <dbReference type="NCBI Taxonomy" id="28930"/>
    <lineage>
        <taxon>Eukaryota</taxon>
        <taxon>Viridiplantae</taxon>
        <taxon>Streptophyta</taxon>
        <taxon>Embryophyta</taxon>
        <taxon>Tracheophyta</taxon>
        <taxon>Spermatophyta</taxon>
        <taxon>Magnoliopsida</taxon>
        <taxon>eudicotyledons</taxon>
        <taxon>Gunneridae</taxon>
        <taxon>Pentapetalae</taxon>
        <taxon>rosids</taxon>
        <taxon>fabids</taxon>
        <taxon>Fagales</taxon>
        <taxon>Fagaceae</taxon>
        <taxon>Fagus</taxon>
    </lineage>
</organism>
<evidence type="ECO:0000259" key="2">
    <source>
        <dbReference type="PROSITE" id="PS50994"/>
    </source>
</evidence>
<dbReference type="InterPro" id="IPR012337">
    <property type="entry name" value="RNaseH-like_sf"/>
</dbReference>
<dbReference type="Gene3D" id="3.30.70.270">
    <property type="match status" value="2"/>
</dbReference>
<name>A0A2N9IRZ9_FAGSY</name>
<dbReference type="InterPro" id="IPR041588">
    <property type="entry name" value="Integrase_H2C2"/>
</dbReference>
<dbReference type="InterPro" id="IPR043502">
    <property type="entry name" value="DNA/RNA_pol_sf"/>
</dbReference>
<dbReference type="PROSITE" id="PS50994">
    <property type="entry name" value="INTEGRASE"/>
    <property type="match status" value="1"/>
</dbReference>
<dbReference type="GO" id="GO:0003676">
    <property type="term" value="F:nucleic acid binding"/>
    <property type="evidence" value="ECO:0007669"/>
    <property type="project" value="InterPro"/>
</dbReference>
<sequence length="658" mass="75522">MSFITDRGTSCYKAMPFGLKNVGATYQRLINKIFQRQIRRNMEVYVDDMLVKSKKASSHLEDLKETFRILKKYKMELNPAKCRFGVSSRKFLGFLVSQKGVEANPDKIRAIIDMKPPRTVREIQSLTRRVTALNKFVSKATDKCLPFFRVLEKAFVWTLECDEAFAAFKQYLVSPPFLSPPKLDEPLYLYLEVSETIVSGALVREEDKVQHPVYFISKALRRAEERYPWIEKGQITVDFIAEFTKMDDMLTPGEDLSIWTLKADRSSTEHRGGAGLVIITLEGIELNYAVNFNFPVTKNEVEYEAVINGLKLVLILGGVLCDQNMRADQLSKIASSQEFSRDDTVQIKVQDSPSIEEEGGMFNATEVEDTWITPIIQYLNNEASPSDKYQAQKLVVKAARFIMIGDELYKRGFSLPFLRCLGPKEATYIMQEVHEWVYDNHFGSRSLVQKLIRMRYNWPTMQKDVVKYVKACDKCQRFVAINYFTKWVEAEPLATSTEANVRNFVWKIIICRFGIPRVIISNNGKQFDNDQFRGFCSELGIKNHYSSSGYPQANGQVEVTNITILKTLKARPERSKGNWPKELLGVLWSYRTTCRTPTVESPFRLAFGAEAVIPIEIGVATLRTKHFQEDTNEKGLRLNLDLLDETREEAALYNDAYQ</sequence>
<gene>
    <name evidence="3" type="ORF">FSB_LOCUS54785</name>
</gene>
<dbReference type="AlphaFoldDB" id="A0A2N9IRZ9"/>
<dbReference type="Gene3D" id="3.30.420.10">
    <property type="entry name" value="Ribonuclease H-like superfamily/Ribonuclease H"/>
    <property type="match status" value="1"/>
</dbReference>
<dbReference type="SUPFAM" id="SSF53098">
    <property type="entry name" value="Ribonuclease H-like"/>
    <property type="match status" value="1"/>
</dbReference>
<dbReference type="InterPro" id="IPR000477">
    <property type="entry name" value="RT_dom"/>
</dbReference>
<reference evidence="3" key="1">
    <citation type="submission" date="2018-02" db="EMBL/GenBank/DDBJ databases">
        <authorList>
            <person name="Cohen D.B."/>
            <person name="Kent A.D."/>
        </authorList>
    </citation>
    <scope>NUCLEOTIDE SEQUENCE</scope>
</reference>